<evidence type="ECO:0000313" key="2">
    <source>
        <dbReference type="EMBL" id="MPC94942.1"/>
    </source>
</evidence>
<dbReference type="EMBL" id="VSRR010100390">
    <property type="protein sequence ID" value="MPC94942.1"/>
    <property type="molecule type" value="Genomic_DNA"/>
</dbReference>
<gene>
    <name evidence="2" type="ORF">E2C01_090134</name>
</gene>
<dbReference type="AlphaFoldDB" id="A0A5B7JFE4"/>
<feature type="compositionally biased region" description="Acidic residues" evidence="1">
    <location>
        <begin position="1"/>
        <end position="12"/>
    </location>
</feature>
<protein>
    <submittedName>
        <fullName evidence="2">Uncharacterized protein</fullName>
    </submittedName>
</protein>
<comment type="caution">
    <text evidence="2">The sequence shown here is derived from an EMBL/GenBank/DDBJ whole genome shotgun (WGS) entry which is preliminary data.</text>
</comment>
<keyword evidence="3" id="KW-1185">Reference proteome</keyword>
<proteinExistence type="predicted"/>
<feature type="region of interest" description="Disordered" evidence="1">
    <location>
        <begin position="1"/>
        <end position="61"/>
    </location>
</feature>
<organism evidence="2 3">
    <name type="scientific">Portunus trituberculatus</name>
    <name type="common">Swimming crab</name>
    <name type="synonym">Neptunus trituberculatus</name>
    <dbReference type="NCBI Taxonomy" id="210409"/>
    <lineage>
        <taxon>Eukaryota</taxon>
        <taxon>Metazoa</taxon>
        <taxon>Ecdysozoa</taxon>
        <taxon>Arthropoda</taxon>
        <taxon>Crustacea</taxon>
        <taxon>Multicrustacea</taxon>
        <taxon>Malacostraca</taxon>
        <taxon>Eumalacostraca</taxon>
        <taxon>Eucarida</taxon>
        <taxon>Decapoda</taxon>
        <taxon>Pleocyemata</taxon>
        <taxon>Brachyura</taxon>
        <taxon>Eubrachyura</taxon>
        <taxon>Portunoidea</taxon>
        <taxon>Portunidae</taxon>
        <taxon>Portuninae</taxon>
        <taxon>Portunus</taxon>
    </lineage>
</organism>
<evidence type="ECO:0000313" key="3">
    <source>
        <dbReference type="Proteomes" id="UP000324222"/>
    </source>
</evidence>
<evidence type="ECO:0000256" key="1">
    <source>
        <dbReference type="SAM" id="MobiDB-lite"/>
    </source>
</evidence>
<reference evidence="2 3" key="1">
    <citation type="submission" date="2019-05" db="EMBL/GenBank/DDBJ databases">
        <title>Another draft genome of Portunus trituberculatus and its Hox gene families provides insights of decapod evolution.</title>
        <authorList>
            <person name="Jeong J.-H."/>
            <person name="Song I."/>
            <person name="Kim S."/>
            <person name="Choi T."/>
            <person name="Kim D."/>
            <person name="Ryu S."/>
            <person name="Kim W."/>
        </authorList>
    </citation>
    <scope>NUCLEOTIDE SEQUENCE [LARGE SCALE GENOMIC DNA]</scope>
    <source>
        <tissue evidence="2">Muscle</tissue>
    </source>
</reference>
<feature type="compositionally biased region" description="Polar residues" evidence="1">
    <location>
        <begin position="31"/>
        <end position="42"/>
    </location>
</feature>
<dbReference type="Proteomes" id="UP000324222">
    <property type="component" value="Unassembled WGS sequence"/>
</dbReference>
<sequence length="61" mass="7021">MDQESMEEEDDLVAPGKKSRQSHWEWGAKIESQSHQMRQQSYKVKVAPEKLGSPPALLRNI</sequence>
<accession>A0A5B7JFE4</accession>
<name>A0A5B7JFE4_PORTR</name>